<name>A0ABX1VIS4_9PLAN</name>
<dbReference type="InterPro" id="IPR052715">
    <property type="entry name" value="RAYT_transposase"/>
</dbReference>
<organism evidence="2 3">
    <name type="scientific">Alienimonas chondri</name>
    <dbReference type="NCBI Taxonomy" id="2681879"/>
    <lineage>
        <taxon>Bacteria</taxon>
        <taxon>Pseudomonadati</taxon>
        <taxon>Planctomycetota</taxon>
        <taxon>Planctomycetia</taxon>
        <taxon>Planctomycetales</taxon>
        <taxon>Planctomycetaceae</taxon>
        <taxon>Alienimonas</taxon>
    </lineage>
</organism>
<evidence type="ECO:0000313" key="2">
    <source>
        <dbReference type="EMBL" id="NNJ27667.1"/>
    </source>
</evidence>
<keyword evidence="3" id="KW-1185">Reference proteome</keyword>
<protein>
    <recommendedName>
        <fullName evidence="1">Transposase IS200-like domain-containing protein</fullName>
    </recommendedName>
</protein>
<sequence length="205" mass="23102">MPHRKSLRRRHEPGHLHELTFSTYRQIPLLTNDCWRTYFCEALTAALPNARCGLIAWVLMPEHVHLLVLPGWNDDAAGSGDDDVPRRLSRLLAATKRPTSVRVKADLKSSPAGGRLLARLTVRERPGKTAFRFWQEGAGYDRNLLTPSAVAAAIDYIHANPVRRGLVERSTDWLWSSARQFAGDGNLADARHPPLTRLPPEFWSE</sequence>
<dbReference type="PANTHER" id="PTHR36966:SF1">
    <property type="entry name" value="REP-ASSOCIATED TYROSINE TRANSPOSASE"/>
    <property type="match status" value="1"/>
</dbReference>
<dbReference type="Gene3D" id="3.30.70.1290">
    <property type="entry name" value="Transposase IS200-like"/>
    <property type="match status" value="1"/>
</dbReference>
<reference evidence="2 3" key="1">
    <citation type="journal article" date="2020" name="Syst. Appl. Microbiol.">
        <title>Alienimonas chondri sp. nov., a novel planctomycete isolated from the biofilm of the red alga Chondrus crispus.</title>
        <authorList>
            <person name="Vitorino I."/>
            <person name="Albuquerque L."/>
            <person name="Wiegand S."/>
            <person name="Kallscheuer N."/>
            <person name="da Costa M.S."/>
            <person name="Lobo-da-Cunha A."/>
            <person name="Jogler C."/>
            <person name="Lage O.M."/>
        </authorList>
    </citation>
    <scope>NUCLEOTIDE SEQUENCE [LARGE SCALE GENOMIC DNA]</scope>
    <source>
        <strain evidence="2 3">LzC2</strain>
    </source>
</reference>
<dbReference type="InterPro" id="IPR036515">
    <property type="entry name" value="Transposase_17_sf"/>
</dbReference>
<evidence type="ECO:0000259" key="1">
    <source>
        <dbReference type="SMART" id="SM01321"/>
    </source>
</evidence>
<evidence type="ECO:0000313" key="3">
    <source>
        <dbReference type="Proteomes" id="UP000609651"/>
    </source>
</evidence>
<proteinExistence type="predicted"/>
<dbReference type="EMBL" id="WTPX01000180">
    <property type="protein sequence ID" value="NNJ27667.1"/>
    <property type="molecule type" value="Genomic_DNA"/>
</dbReference>
<dbReference type="PANTHER" id="PTHR36966">
    <property type="entry name" value="REP-ASSOCIATED TYROSINE TRANSPOSASE"/>
    <property type="match status" value="1"/>
</dbReference>
<dbReference type="SUPFAM" id="SSF143422">
    <property type="entry name" value="Transposase IS200-like"/>
    <property type="match status" value="1"/>
</dbReference>
<dbReference type="RefSeq" id="WP_171189572.1">
    <property type="nucleotide sequence ID" value="NZ_WTPX01000180.1"/>
</dbReference>
<comment type="caution">
    <text evidence="2">The sequence shown here is derived from an EMBL/GenBank/DDBJ whole genome shotgun (WGS) entry which is preliminary data.</text>
</comment>
<accession>A0ABX1VIS4</accession>
<dbReference type="Proteomes" id="UP000609651">
    <property type="component" value="Unassembled WGS sequence"/>
</dbReference>
<dbReference type="InterPro" id="IPR002686">
    <property type="entry name" value="Transposase_17"/>
</dbReference>
<feature type="domain" description="Transposase IS200-like" evidence="1">
    <location>
        <begin position="12"/>
        <end position="160"/>
    </location>
</feature>
<gene>
    <name evidence="2" type="ORF">LzC2_37750</name>
</gene>
<dbReference type="SMART" id="SM01321">
    <property type="entry name" value="Y1_Tnp"/>
    <property type="match status" value="1"/>
</dbReference>